<proteinExistence type="predicted"/>
<dbReference type="Pfam" id="PF09325">
    <property type="entry name" value="Vps5"/>
    <property type="match status" value="1"/>
</dbReference>
<feature type="region of interest" description="Disordered" evidence="2">
    <location>
        <begin position="1"/>
        <end position="20"/>
    </location>
</feature>
<comment type="caution">
    <text evidence="4">The sequence shown here is derived from an EMBL/GenBank/DDBJ whole genome shotgun (WGS) entry which is preliminary data.</text>
</comment>
<dbReference type="GeneID" id="68095552"/>
<dbReference type="SUPFAM" id="SSF103657">
    <property type="entry name" value="BAR/IMD domain-like"/>
    <property type="match status" value="1"/>
</dbReference>
<sequence length="441" mass="50955">MSTDPQVFFETVPQQQEQDISYPTYEQVNNDGVQDDQQDSFPTLPASQPHQVQNPVVDSDEPTFIFSVSEPEKVSTGKTFELSYWMYKITVDTKLDQYKQPTLICHRRYNDFVWFRELLVSNYTGIVIPPLPEKSILASVEKIFSSVDTNSLLEYRQRALTKFLTRVGEHPVLQTSMELQQFLESSEEEFNVLKNTKTKSSKSGGSSFSLFKTKSATPEPEWITNHRKFIDKLESALKELRQKLQTMITRRKEMASAFLEYGKAFMTVGNIEKEYDSANSLAKNLLDVGQSAEQLSKVTDDQAQKETMQVIETLTYYLGMCESIKHTVSQVEDLRNEKDSAQAHLISLQQAKEKPNLKEDKRQQLEAQIEQGQTNLKNKTDKLESSEASFKNDLERFDLERKIDFSCMLQSFLNLQIEYNQKLHECWSDRIPQVNASIYEE</sequence>
<dbReference type="RefSeq" id="XP_044549941.1">
    <property type="nucleotide sequence ID" value="XM_044692587.1"/>
</dbReference>
<feature type="domain" description="PX" evidence="3">
    <location>
        <begin position="65"/>
        <end position="190"/>
    </location>
</feature>
<evidence type="ECO:0000256" key="1">
    <source>
        <dbReference type="SAM" id="Coils"/>
    </source>
</evidence>
<feature type="compositionally biased region" description="Polar residues" evidence="2">
    <location>
        <begin position="45"/>
        <end position="54"/>
    </location>
</feature>
<gene>
    <name evidence="4" type="ORF">C9374_003097</name>
</gene>
<dbReference type="Gene3D" id="1.20.1270.60">
    <property type="entry name" value="Arfaptin homology (AH) domain/BAR domain"/>
    <property type="match status" value="1"/>
</dbReference>
<dbReference type="EMBL" id="PYSW02000017">
    <property type="protein sequence ID" value="KAG2385948.1"/>
    <property type="molecule type" value="Genomic_DNA"/>
</dbReference>
<dbReference type="InterPro" id="IPR036871">
    <property type="entry name" value="PX_dom_sf"/>
</dbReference>
<dbReference type="SUPFAM" id="SSF64268">
    <property type="entry name" value="PX domain"/>
    <property type="match status" value="1"/>
</dbReference>
<organism evidence="4 5">
    <name type="scientific">Naegleria lovaniensis</name>
    <name type="common">Amoeba</name>
    <dbReference type="NCBI Taxonomy" id="51637"/>
    <lineage>
        <taxon>Eukaryota</taxon>
        <taxon>Discoba</taxon>
        <taxon>Heterolobosea</taxon>
        <taxon>Tetramitia</taxon>
        <taxon>Eutetramitia</taxon>
        <taxon>Vahlkampfiidae</taxon>
        <taxon>Naegleria</taxon>
    </lineage>
</organism>
<evidence type="ECO:0000313" key="4">
    <source>
        <dbReference type="EMBL" id="KAG2385948.1"/>
    </source>
</evidence>
<dbReference type="PANTHER" id="PTHR10555:SF170">
    <property type="entry name" value="FI18122P1"/>
    <property type="match status" value="1"/>
</dbReference>
<dbReference type="Proteomes" id="UP000816034">
    <property type="component" value="Unassembled WGS sequence"/>
</dbReference>
<dbReference type="GO" id="GO:0035091">
    <property type="term" value="F:phosphatidylinositol binding"/>
    <property type="evidence" value="ECO:0007669"/>
    <property type="project" value="InterPro"/>
</dbReference>
<dbReference type="InterPro" id="IPR027267">
    <property type="entry name" value="AH/BAR_dom_sf"/>
</dbReference>
<dbReference type="InterPro" id="IPR001683">
    <property type="entry name" value="PX_dom"/>
</dbReference>
<dbReference type="PROSITE" id="PS50195">
    <property type="entry name" value="PX"/>
    <property type="match status" value="1"/>
</dbReference>
<evidence type="ECO:0000256" key="2">
    <source>
        <dbReference type="SAM" id="MobiDB-lite"/>
    </source>
</evidence>
<feature type="coiled-coil region" evidence="1">
    <location>
        <begin position="223"/>
        <end position="257"/>
    </location>
</feature>
<dbReference type="PANTHER" id="PTHR10555">
    <property type="entry name" value="SORTING NEXIN"/>
    <property type="match status" value="1"/>
</dbReference>
<evidence type="ECO:0000313" key="5">
    <source>
        <dbReference type="Proteomes" id="UP000816034"/>
    </source>
</evidence>
<feature type="region of interest" description="Disordered" evidence="2">
    <location>
        <begin position="26"/>
        <end position="54"/>
    </location>
</feature>
<keyword evidence="5" id="KW-1185">Reference proteome</keyword>
<name>A0AA88GTX1_NAELO</name>
<feature type="coiled-coil region" evidence="1">
    <location>
        <begin position="324"/>
        <end position="382"/>
    </location>
</feature>
<dbReference type="InterPro" id="IPR015404">
    <property type="entry name" value="Vps5_C"/>
</dbReference>
<accession>A0AA88GTX1</accession>
<protein>
    <recommendedName>
        <fullName evidence="3">PX domain-containing protein</fullName>
    </recommendedName>
</protein>
<dbReference type="Pfam" id="PF00787">
    <property type="entry name" value="PX"/>
    <property type="match status" value="1"/>
</dbReference>
<evidence type="ECO:0000259" key="3">
    <source>
        <dbReference type="PROSITE" id="PS50195"/>
    </source>
</evidence>
<dbReference type="SMART" id="SM00312">
    <property type="entry name" value="PX"/>
    <property type="match status" value="1"/>
</dbReference>
<dbReference type="AlphaFoldDB" id="A0AA88GTX1"/>
<dbReference type="Gene3D" id="3.30.1520.10">
    <property type="entry name" value="Phox-like domain"/>
    <property type="match status" value="1"/>
</dbReference>
<keyword evidence="1" id="KW-0175">Coiled coil</keyword>
<dbReference type="CDD" id="cd07596">
    <property type="entry name" value="BAR_SNX"/>
    <property type="match status" value="1"/>
</dbReference>
<dbReference type="GO" id="GO:0005768">
    <property type="term" value="C:endosome"/>
    <property type="evidence" value="ECO:0007669"/>
    <property type="project" value="TreeGrafter"/>
</dbReference>
<reference evidence="4 5" key="1">
    <citation type="journal article" date="2018" name="BMC Genomics">
        <title>The genome of Naegleria lovaniensis, the basis for a comparative approach to unravel pathogenicity factors of the human pathogenic amoeba N. fowleri.</title>
        <authorList>
            <person name="Liechti N."/>
            <person name="Schurch N."/>
            <person name="Bruggmann R."/>
            <person name="Wittwer M."/>
        </authorList>
    </citation>
    <scope>NUCLEOTIDE SEQUENCE [LARGE SCALE GENOMIC DNA]</scope>
    <source>
        <strain evidence="4 5">ATCC 30569</strain>
    </source>
</reference>